<gene>
    <name evidence="1" type="ORF">SteCoe_14551</name>
</gene>
<sequence length="324" mass="37705">MDTSMRKPSLSSGKQSIIGDKESRNSEMSIGSLTANLKRLFDFTQIKIPGLYRLATKYFILEYCESDAIACAKFHTSSQQFEAKFHEENLTLYGIQYCGYINIFHNSSSSQKIHIPAYRSYDPAGDSCKYLNSRQFMLILKFLSIEIRASQLGVRQKRIEKIKKSIESISKLPDSMYTLWNWLHLQVILVCYKKLTPPKYYEFILNKVLIEEFSVDDRDDCKEYLEKCLKSNGNDVKLPLGYYKSILTNERKLAFDVKVMYTEIEKRENQEEKASRVFLSCLPKIIPGMTIVREGKNFNKMISDCERLCKLYENNVAQNKCKVM</sequence>
<accession>A0A1R2C5N6</accession>
<organism evidence="1 2">
    <name type="scientific">Stentor coeruleus</name>
    <dbReference type="NCBI Taxonomy" id="5963"/>
    <lineage>
        <taxon>Eukaryota</taxon>
        <taxon>Sar</taxon>
        <taxon>Alveolata</taxon>
        <taxon>Ciliophora</taxon>
        <taxon>Postciliodesmatophora</taxon>
        <taxon>Heterotrichea</taxon>
        <taxon>Heterotrichida</taxon>
        <taxon>Stentoridae</taxon>
        <taxon>Stentor</taxon>
    </lineage>
</organism>
<proteinExistence type="predicted"/>
<dbReference type="Proteomes" id="UP000187209">
    <property type="component" value="Unassembled WGS sequence"/>
</dbReference>
<protein>
    <submittedName>
        <fullName evidence="1">Uncharacterized protein</fullName>
    </submittedName>
</protein>
<name>A0A1R2C5N6_9CILI</name>
<comment type="caution">
    <text evidence="1">The sequence shown here is derived from an EMBL/GenBank/DDBJ whole genome shotgun (WGS) entry which is preliminary data.</text>
</comment>
<dbReference type="EMBL" id="MPUH01000272">
    <property type="protein sequence ID" value="OMJ84328.1"/>
    <property type="molecule type" value="Genomic_DNA"/>
</dbReference>
<evidence type="ECO:0000313" key="1">
    <source>
        <dbReference type="EMBL" id="OMJ84328.1"/>
    </source>
</evidence>
<dbReference type="OrthoDB" id="323885at2759"/>
<keyword evidence="2" id="KW-1185">Reference proteome</keyword>
<dbReference type="AlphaFoldDB" id="A0A1R2C5N6"/>
<reference evidence="1 2" key="1">
    <citation type="submission" date="2016-11" db="EMBL/GenBank/DDBJ databases">
        <title>The macronuclear genome of Stentor coeruleus: a giant cell with tiny introns.</title>
        <authorList>
            <person name="Slabodnick M."/>
            <person name="Ruby J.G."/>
            <person name="Reiff S.B."/>
            <person name="Swart E.C."/>
            <person name="Gosai S."/>
            <person name="Prabakaran S."/>
            <person name="Witkowska E."/>
            <person name="Larue G.E."/>
            <person name="Fisher S."/>
            <person name="Freeman R.M."/>
            <person name="Gunawardena J."/>
            <person name="Chu W."/>
            <person name="Stover N.A."/>
            <person name="Gregory B.D."/>
            <person name="Nowacki M."/>
            <person name="Derisi J."/>
            <person name="Roy S.W."/>
            <person name="Marshall W.F."/>
            <person name="Sood P."/>
        </authorList>
    </citation>
    <scope>NUCLEOTIDE SEQUENCE [LARGE SCALE GENOMIC DNA]</scope>
    <source>
        <strain evidence="1">WM001</strain>
    </source>
</reference>
<evidence type="ECO:0000313" key="2">
    <source>
        <dbReference type="Proteomes" id="UP000187209"/>
    </source>
</evidence>